<gene>
    <name evidence="1" type="ORF">ABE28_000080</name>
</gene>
<sequence length="72" mass="9059">MFFRKKKRLRNEFNESLMEELEQLKWNWHNQKSLLEKSVDPSEEVIAQARLAEVKYFYLFREVKRRNVRLKR</sequence>
<protein>
    <recommendedName>
        <fullName evidence="3">DUF2508 domain-containing protein</fullName>
    </recommendedName>
</protein>
<keyword evidence="2" id="KW-1185">Reference proteome</keyword>
<evidence type="ECO:0000313" key="2">
    <source>
        <dbReference type="Proteomes" id="UP000077926"/>
    </source>
</evidence>
<dbReference type="Pfam" id="PF10704">
    <property type="entry name" value="DUF2508"/>
    <property type="match status" value="1"/>
</dbReference>
<dbReference type="InterPro" id="IPR019644">
    <property type="entry name" value="DUF2508"/>
</dbReference>
<evidence type="ECO:0008006" key="3">
    <source>
        <dbReference type="Google" id="ProtNLM"/>
    </source>
</evidence>
<dbReference type="STRING" id="264697.ABE28_000080"/>
<organism evidence="1 2">
    <name type="scientific">Peribacillus muralis</name>
    <dbReference type="NCBI Taxonomy" id="264697"/>
    <lineage>
        <taxon>Bacteria</taxon>
        <taxon>Bacillati</taxon>
        <taxon>Bacillota</taxon>
        <taxon>Bacilli</taxon>
        <taxon>Bacillales</taxon>
        <taxon>Bacillaceae</taxon>
        <taxon>Peribacillus</taxon>
    </lineage>
</organism>
<proteinExistence type="predicted"/>
<dbReference type="RefSeq" id="WP_064462572.1">
    <property type="nucleotide sequence ID" value="NZ_CP017080.1"/>
</dbReference>
<dbReference type="Proteomes" id="UP000077926">
    <property type="component" value="Chromosome"/>
</dbReference>
<dbReference type="EMBL" id="CP017080">
    <property type="protein sequence ID" value="AOH52772.1"/>
    <property type="molecule type" value="Genomic_DNA"/>
</dbReference>
<reference evidence="1 2" key="1">
    <citation type="submission" date="2016-08" db="EMBL/GenBank/DDBJ databases">
        <title>Complete genome sequence of Bacillus muralis G25-68, a strain with toxicity to nematodes.</title>
        <authorList>
            <person name="Zheng Z."/>
        </authorList>
    </citation>
    <scope>NUCLEOTIDE SEQUENCE [LARGE SCALE GENOMIC DNA]</scope>
    <source>
        <strain evidence="1 2">G25-68</strain>
    </source>
</reference>
<name>A0A1B3XHW4_9BACI</name>
<dbReference type="KEGG" id="bmur:ABE28_000080"/>
<accession>A0A1B3XHW4</accession>
<dbReference type="OrthoDB" id="2166610at2"/>
<evidence type="ECO:0000313" key="1">
    <source>
        <dbReference type="EMBL" id="AOH52772.1"/>
    </source>
</evidence>
<dbReference type="AlphaFoldDB" id="A0A1B3XHW4"/>